<dbReference type="Pfam" id="PF00171">
    <property type="entry name" value="Aldedh"/>
    <property type="match status" value="1"/>
</dbReference>
<dbReference type="FunFam" id="3.40.309.10:FF:000001">
    <property type="entry name" value="Mitochondrial aldehyde dehydrogenase 2"/>
    <property type="match status" value="1"/>
</dbReference>
<dbReference type="STRING" id="79923.A0A419Q324"/>
<dbReference type="InterPro" id="IPR029510">
    <property type="entry name" value="Ald_DH_CS_GLU"/>
</dbReference>
<dbReference type="EMBL" id="NIRI02000042">
    <property type="protein sequence ID" value="KAG5451686.1"/>
    <property type="molecule type" value="Genomic_DNA"/>
</dbReference>
<dbReference type="AlphaFoldDB" id="A0A419Q324"/>
<dbReference type="GO" id="GO:0016620">
    <property type="term" value="F:oxidoreductase activity, acting on the aldehyde or oxo group of donors, NAD or NADP as acceptor"/>
    <property type="evidence" value="ECO:0007669"/>
    <property type="project" value="InterPro"/>
</dbReference>
<organism evidence="5 6">
    <name type="scientific">Clonorchis sinensis</name>
    <name type="common">Chinese liver fluke</name>
    <dbReference type="NCBI Taxonomy" id="79923"/>
    <lineage>
        <taxon>Eukaryota</taxon>
        <taxon>Metazoa</taxon>
        <taxon>Spiralia</taxon>
        <taxon>Lophotrochozoa</taxon>
        <taxon>Platyhelminthes</taxon>
        <taxon>Trematoda</taxon>
        <taxon>Digenea</taxon>
        <taxon>Opisthorchiida</taxon>
        <taxon>Opisthorchiata</taxon>
        <taxon>Opisthorchiidae</taxon>
        <taxon>Clonorchis</taxon>
    </lineage>
</organism>
<dbReference type="Gene3D" id="3.40.605.10">
    <property type="entry name" value="Aldehyde Dehydrogenase, Chain A, domain 1"/>
    <property type="match status" value="1"/>
</dbReference>
<evidence type="ECO:0000313" key="5">
    <source>
        <dbReference type="EMBL" id="KAG5451686.1"/>
    </source>
</evidence>
<dbReference type="FunFam" id="3.40.605.10:FF:000050">
    <property type="entry name" value="Aldehyde dehydrogenase, mitochondrial"/>
    <property type="match status" value="1"/>
</dbReference>
<evidence type="ECO:0000313" key="6">
    <source>
        <dbReference type="Proteomes" id="UP000286415"/>
    </source>
</evidence>
<evidence type="ECO:0000256" key="2">
    <source>
        <dbReference type="ARBA" id="ARBA00023002"/>
    </source>
</evidence>
<gene>
    <name evidence="5" type="ORF">CSKR_102853</name>
</gene>
<sequence length="488" mass="52655">MAADLEVKFTQLFINNEFVNSVSGKTFPTINPATEEVICHVQEGDVEDVKKAVAAAKSAFRRDTPWRTMDASKRGLLLCKLASLIVRDAEYIAKLEALDNGKAVSSALVDTQFTVDVLRYFAGYADKIHGKNLPVDGNMISFTRREPAGVVAGIVPWNYPFFLAVLKLAPALAAGCTIVLKPAEQTPLSGIFLGSLVREAGFPPGVVNIIPGYGETAGAALSQHPDIRVISFTGSTEVGQLIMKAAATNIKQVKLELGGKSPLIIFADADLDKAAAVAHEATMVNHGQCCVAGTRIFVEAPVYEKMVHKLKELAEARKVGDPFAPDTVQGPQVDEVQFNKIMSYIESGKKEGARLVTGGCRLGNKGYYIQPTVFADVTDEMVIAKEEIFGPVQSILKFETIDEVIERANSGIYGLGAGVYTSDMDKAMRVAQACEAGSFWINCYNVVYPQAPFGGYKMSGVGRELGKYGLECYLQTKVISMPISLKNS</sequence>
<comment type="caution">
    <text evidence="5">The sequence shown here is derived from an EMBL/GenBank/DDBJ whole genome shotgun (WGS) entry which is preliminary data.</text>
</comment>
<dbReference type="Gene3D" id="3.40.309.10">
    <property type="entry name" value="Aldehyde Dehydrogenase, Chain A, domain 2"/>
    <property type="match status" value="1"/>
</dbReference>
<reference evidence="5 6" key="1">
    <citation type="journal article" date="2018" name="Biotechnol. Adv.">
        <title>Improved genomic resources and new bioinformatic workflow for the carcinogenic parasite Clonorchis sinensis: Biotechnological implications.</title>
        <authorList>
            <person name="Wang D."/>
            <person name="Korhonen P.K."/>
            <person name="Gasser R.B."/>
            <person name="Young N.D."/>
        </authorList>
    </citation>
    <scope>NUCLEOTIDE SEQUENCE [LARGE SCALE GENOMIC DNA]</scope>
    <source>
        <strain evidence="5">Cs-k2</strain>
    </source>
</reference>
<dbReference type="InterPro" id="IPR016163">
    <property type="entry name" value="Ald_DH_C"/>
</dbReference>
<keyword evidence="6" id="KW-1185">Reference proteome</keyword>
<evidence type="ECO:0000259" key="4">
    <source>
        <dbReference type="Pfam" id="PF00171"/>
    </source>
</evidence>
<name>A0A419Q324_CLOSI</name>
<dbReference type="PANTHER" id="PTHR11699">
    <property type="entry name" value="ALDEHYDE DEHYDROGENASE-RELATED"/>
    <property type="match status" value="1"/>
</dbReference>
<dbReference type="InParanoid" id="A0A419Q324"/>
<dbReference type="OrthoDB" id="310895at2759"/>
<protein>
    <submittedName>
        <fullName evidence="5">Retinal dehydrogenase 1</fullName>
    </submittedName>
</protein>
<dbReference type="InterPro" id="IPR015590">
    <property type="entry name" value="Aldehyde_DH_dom"/>
</dbReference>
<evidence type="ECO:0000256" key="1">
    <source>
        <dbReference type="ARBA" id="ARBA00009986"/>
    </source>
</evidence>
<evidence type="ECO:0000256" key="3">
    <source>
        <dbReference type="RuleBase" id="RU003345"/>
    </source>
</evidence>
<dbReference type="SUPFAM" id="SSF53720">
    <property type="entry name" value="ALDH-like"/>
    <property type="match status" value="1"/>
</dbReference>
<feature type="domain" description="Aldehyde dehydrogenase" evidence="4">
    <location>
        <begin position="19"/>
        <end position="479"/>
    </location>
</feature>
<keyword evidence="2 3" id="KW-0560">Oxidoreductase</keyword>
<reference evidence="5 6" key="2">
    <citation type="journal article" date="2021" name="Genomics">
        <title>High-quality reference genome for Clonorchis sinensis.</title>
        <authorList>
            <person name="Young N.D."/>
            <person name="Stroehlein A.J."/>
            <person name="Kinkar L."/>
            <person name="Wang T."/>
            <person name="Sohn W.M."/>
            <person name="Chang B.C.H."/>
            <person name="Kaur P."/>
            <person name="Weisz D."/>
            <person name="Dudchenko O."/>
            <person name="Aiden E.L."/>
            <person name="Korhonen P.K."/>
            <person name="Gasser R.B."/>
        </authorList>
    </citation>
    <scope>NUCLEOTIDE SEQUENCE [LARGE SCALE GENOMIC DNA]</scope>
    <source>
        <strain evidence="5">Cs-k2</strain>
    </source>
</reference>
<dbReference type="Proteomes" id="UP000286415">
    <property type="component" value="Unassembled WGS sequence"/>
</dbReference>
<accession>A0A419Q324</accession>
<comment type="similarity">
    <text evidence="1 3">Belongs to the aldehyde dehydrogenase family.</text>
</comment>
<dbReference type="FunFam" id="3.40.605.10:FF:000026">
    <property type="entry name" value="Aldehyde dehydrogenase, putative"/>
    <property type="match status" value="1"/>
</dbReference>
<proteinExistence type="inferred from homology"/>
<dbReference type="InterPro" id="IPR016161">
    <property type="entry name" value="Ald_DH/histidinol_DH"/>
</dbReference>
<dbReference type="PROSITE" id="PS00687">
    <property type="entry name" value="ALDEHYDE_DEHYDR_GLU"/>
    <property type="match status" value="1"/>
</dbReference>
<dbReference type="InterPro" id="IPR016162">
    <property type="entry name" value="Ald_DH_N"/>
</dbReference>